<sequence>MKWIDEIILGLTDTYGTNNPYELCRVLNILIIKVNPFNRLLNGEPSLYIRNLFEIGREAIIIMNNLHYSYEKFYIMHELGHAILHPNIINSWNENLANIGKLEKQANYFAFKLSKLKFDPISMKNFTIEQIASCLKVPEKALKQLVNI</sequence>
<evidence type="ECO:0000259" key="1">
    <source>
        <dbReference type="Pfam" id="PF06114"/>
    </source>
</evidence>
<dbReference type="AlphaFoldDB" id="R4KAD8"/>
<dbReference type="eggNOG" id="COG2856">
    <property type="taxonomic scope" value="Bacteria"/>
</dbReference>
<dbReference type="EMBL" id="CP003261">
    <property type="protein sequence ID" value="AGK96600.1"/>
    <property type="molecule type" value="Genomic_DNA"/>
</dbReference>
<evidence type="ECO:0000313" key="3">
    <source>
        <dbReference type="Proteomes" id="UP000013523"/>
    </source>
</evidence>
<organism evidence="2 3">
    <name type="scientific">Clostridium pasteurianum BC1</name>
    <dbReference type="NCBI Taxonomy" id="86416"/>
    <lineage>
        <taxon>Bacteria</taxon>
        <taxon>Bacillati</taxon>
        <taxon>Bacillota</taxon>
        <taxon>Clostridia</taxon>
        <taxon>Eubacteriales</taxon>
        <taxon>Clostridiaceae</taxon>
        <taxon>Clostridium</taxon>
    </lineage>
</organism>
<name>R4KAD8_CLOPA</name>
<dbReference type="InterPro" id="IPR010359">
    <property type="entry name" value="IrrE_HExxH"/>
</dbReference>
<accession>R4KAD8</accession>
<dbReference type="Gene3D" id="1.10.10.2910">
    <property type="match status" value="1"/>
</dbReference>
<dbReference type="PATRIC" id="fig|86416.3.peg.1652"/>
<reference evidence="2 3" key="1">
    <citation type="submission" date="2012-01" db="EMBL/GenBank/DDBJ databases">
        <title>Complete sequence of chromosome of Clostridium pasteurianum BC1.</title>
        <authorList>
            <consortium name="US DOE Joint Genome Institute"/>
            <person name="Lucas S."/>
            <person name="Han J."/>
            <person name="Lapidus A."/>
            <person name="Cheng J.-F."/>
            <person name="Goodwin L."/>
            <person name="Pitluck S."/>
            <person name="Peters L."/>
            <person name="Mikhailova N."/>
            <person name="Teshima H."/>
            <person name="Detter J.C."/>
            <person name="Han C."/>
            <person name="Tapia R."/>
            <person name="Land M."/>
            <person name="Hauser L."/>
            <person name="Kyrpides N."/>
            <person name="Ivanova N."/>
            <person name="Pagani I."/>
            <person name="Dunn J."/>
            <person name="Taghavi S."/>
            <person name="Francis A."/>
            <person name="van der Lelie D."/>
            <person name="Woyke T."/>
        </authorList>
    </citation>
    <scope>NUCLEOTIDE SEQUENCE [LARGE SCALE GENOMIC DNA]</scope>
    <source>
        <strain evidence="2 3">BC1</strain>
    </source>
</reference>
<protein>
    <submittedName>
        <fullName evidence="2">Putative Zn peptidase</fullName>
    </submittedName>
</protein>
<dbReference type="Pfam" id="PF06114">
    <property type="entry name" value="Peptidase_M78"/>
    <property type="match status" value="1"/>
</dbReference>
<proteinExistence type="predicted"/>
<feature type="domain" description="IrrE N-terminal-like" evidence="1">
    <location>
        <begin position="54"/>
        <end position="143"/>
    </location>
</feature>
<gene>
    <name evidence="2" type="ORF">Clopa_1676</name>
</gene>
<dbReference type="RefSeq" id="WP_015614919.1">
    <property type="nucleotide sequence ID" value="NC_021182.1"/>
</dbReference>
<dbReference type="KEGG" id="cpas:Clopa_1676"/>
<dbReference type="Proteomes" id="UP000013523">
    <property type="component" value="Chromosome"/>
</dbReference>
<evidence type="ECO:0000313" key="2">
    <source>
        <dbReference type="EMBL" id="AGK96600.1"/>
    </source>
</evidence>
<keyword evidence="3" id="KW-1185">Reference proteome</keyword>
<dbReference type="HOGENOM" id="CLU_122894_1_2_9"/>
<dbReference type="STRING" id="86416.Clopa_1676"/>